<dbReference type="OrthoDB" id="4062651at2759"/>
<keyword evidence="1" id="KW-0418">Kinase</keyword>
<organism evidence="1 2">
    <name type="scientific">Phtheirospermum japonicum</name>
    <dbReference type="NCBI Taxonomy" id="374723"/>
    <lineage>
        <taxon>Eukaryota</taxon>
        <taxon>Viridiplantae</taxon>
        <taxon>Streptophyta</taxon>
        <taxon>Embryophyta</taxon>
        <taxon>Tracheophyta</taxon>
        <taxon>Spermatophyta</taxon>
        <taxon>Magnoliopsida</taxon>
        <taxon>eudicotyledons</taxon>
        <taxon>Gunneridae</taxon>
        <taxon>Pentapetalae</taxon>
        <taxon>asterids</taxon>
        <taxon>lamiids</taxon>
        <taxon>Lamiales</taxon>
        <taxon>Orobanchaceae</taxon>
        <taxon>Orobanchaceae incertae sedis</taxon>
        <taxon>Phtheirospermum</taxon>
    </lineage>
</organism>
<gene>
    <name evidence="1" type="ORF">PHJA_002616400</name>
</gene>
<accession>A0A830D901</accession>
<feature type="non-terminal residue" evidence="1">
    <location>
        <position position="1"/>
    </location>
</feature>
<dbReference type="AlphaFoldDB" id="A0A830D901"/>
<dbReference type="Gene3D" id="1.10.510.10">
    <property type="entry name" value="Transferase(Phosphotransferase) domain 1"/>
    <property type="match status" value="1"/>
</dbReference>
<dbReference type="GO" id="GO:0016301">
    <property type="term" value="F:kinase activity"/>
    <property type="evidence" value="ECO:0007669"/>
    <property type="project" value="UniProtKB-KW"/>
</dbReference>
<name>A0A830D901_9LAMI</name>
<comment type="caution">
    <text evidence="1">The sequence shown here is derived from an EMBL/GenBank/DDBJ whole genome shotgun (WGS) entry which is preliminary data.</text>
</comment>
<protein>
    <submittedName>
        <fullName evidence="1">Protein kinase 2b chloroplastic</fullName>
    </submittedName>
</protein>
<keyword evidence="1" id="KW-0808">Transferase</keyword>
<evidence type="ECO:0000313" key="2">
    <source>
        <dbReference type="Proteomes" id="UP000653305"/>
    </source>
</evidence>
<dbReference type="Proteomes" id="UP000653305">
    <property type="component" value="Unassembled WGS sequence"/>
</dbReference>
<keyword evidence="2" id="KW-1185">Reference proteome</keyword>
<proteinExistence type="predicted"/>
<reference evidence="1" key="1">
    <citation type="submission" date="2020-07" db="EMBL/GenBank/DDBJ databases">
        <title>Ethylene signaling mediates host invasion by parasitic plants.</title>
        <authorList>
            <person name="Yoshida S."/>
        </authorList>
    </citation>
    <scope>NUCLEOTIDE SEQUENCE</scope>
    <source>
        <strain evidence="1">Okayama</strain>
    </source>
</reference>
<dbReference type="EMBL" id="BMAC01000969">
    <property type="protein sequence ID" value="GFQ04724.1"/>
    <property type="molecule type" value="Genomic_DNA"/>
</dbReference>
<sequence length="84" mass="9666">IFLELLTGRRVIDKNRGPKEENLADWAELYLRIFQIMDRRLEGQDPDNKAYAVATIALQFLSAEPKLSCDSIIICLVSLNLFRL</sequence>
<evidence type="ECO:0000313" key="1">
    <source>
        <dbReference type="EMBL" id="GFQ04724.1"/>
    </source>
</evidence>